<gene>
    <name evidence="1" type="ORF">BDP27DRAFT_328340</name>
</gene>
<evidence type="ECO:0000313" key="2">
    <source>
        <dbReference type="Proteomes" id="UP000772434"/>
    </source>
</evidence>
<dbReference type="EMBL" id="JADNRY010000198">
    <property type="protein sequence ID" value="KAF9061530.1"/>
    <property type="molecule type" value="Genomic_DNA"/>
</dbReference>
<reference evidence="1" key="1">
    <citation type="submission" date="2020-11" db="EMBL/GenBank/DDBJ databases">
        <authorList>
            <consortium name="DOE Joint Genome Institute"/>
            <person name="Ahrendt S."/>
            <person name="Riley R."/>
            <person name="Andreopoulos W."/>
            <person name="Labutti K."/>
            <person name="Pangilinan J."/>
            <person name="Ruiz-Duenas F.J."/>
            <person name="Barrasa J.M."/>
            <person name="Sanchez-Garcia M."/>
            <person name="Camarero S."/>
            <person name="Miyauchi S."/>
            <person name="Serrano A."/>
            <person name="Linde D."/>
            <person name="Babiker R."/>
            <person name="Drula E."/>
            <person name="Ayuso-Fernandez I."/>
            <person name="Pacheco R."/>
            <person name="Padilla G."/>
            <person name="Ferreira P."/>
            <person name="Barriuso J."/>
            <person name="Kellner H."/>
            <person name="Castanera R."/>
            <person name="Alfaro M."/>
            <person name="Ramirez L."/>
            <person name="Pisabarro A.G."/>
            <person name="Kuo A."/>
            <person name="Tritt A."/>
            <person name="Lipzen A."/>
            <person name="He G."/>
            <person name="Yan M."/>
            <person name="Ng V."/>
            <person name="Cullen D."/>
            <person name="Martin F."/>
            <person name="Rosso M.-N."/>
            <person name="Henrissat B."/>
            <person name="Hibbett D."/>
            <person name="Martinez A.T."/>
            <person name="Grigoriev I.V."/>
        </authorList>
    </citation>
    <scope>NUCLEOTIDE SEQUENCE</scope>
    <source>
        <strain evidence="1">AH 40177</strain>
    </source>
</reference>
<evidence type="ECO:0000313" key="1">
    <source>
        <dbReference type="EMBL" id="KAF9061530.1"/>
    </source>
</evidence>
<accession>A0A9P5TZH4</accession>
<keyword evidence="2" id="KW-1185">Reference proteome</keyword>
<dbReference type="Proteomes" id="UP000772434">
    <property type="component" value="Unassembled WGS sequence"/>
</dbReference>
<organism evidence="1 2">
    <name type="scientific">Rhodocollybia butyracea</name>
    <dbReference type="NCBI Taxonomy" id="206335"/>
    <lineage>
        <taxon>Eukaryota</taxon>
        <taxon>Fungi</taxon>
        <taxon>Dikarya</taxon>
        <taxon>Basidiomycota</taxon>
        <taxon>Agaricomycotina</taxon>
        <taxon>Agaricomycetes</taxon>
        <taxon>Agaricomycetidae</taxon>
        <taxon>Agaricales</taxon>
        <taxon>Marasmiineae</taxon>
        <taxon>Omphalotaceae</taxon>
        <taxon>Rhodocollybia</taxon>
    </lineage>
</organism>
<comment type="caution">
    <text evidence="1">The sequence shown here is derived from an EMBL/GenBank/DDBJ whole genome shotgun (WGS) entry which is preliminary data.</text>
</comment>
<name>A0A9P5TZH4_9AGAR</name>
<protein>
    <submittedName>
        <fullName evidence="1">Uncharacterized protein</fullName>
    </submittedName>
</protein>
<dbReference type="AlphaFoldDB" id="A0A9P5TZH4"/>
<sequence>MSIQVDTLPMYFICSLCPAFFKTLLRLYPAKADLQATSKLFSQLLGLEVKQIWLKYM</sequence>
<proteinExistence type="predicted"/>